<accession>A0A392SAF1</accession>
<evidence type="ECO:0000313" key="2">
    <source>
        <dbReference type="EMBL" id="MCI45933.1"/>
    </source>
</evidence>
<dbReference type="AlphaFoldDB" id="A0A392SAF1"/>
<keyword evidence="3" id="KW-1185">Reference proteome</keyword>
<name>A0A392SAF1_9FABA</name>
<reference evidence="2 3" key="1">
    <citation type="journal article" date="2018" name="Front. Plant Sci.">
        <title>Red Clover (Trifolium pratense) and Zigzag Clover (T. medium) - A Picture of Genomic Similarities and Differences.</title>
        <authorList>
            <person name="Dluhosova J."/>
            <person name="Istvanek J."/>
            <person name="Nedelnik J."/>
            <person name="Repkova J."/>
        </authorList>
    </citation>
    <scope>NUCLEOTIDE SEQUENCE [LARGE SCALE GENOMIC DNA]</scope>
    <source>
        <strain evidence="3">cv. 10/8</strain>
        <tissue evidence="2">Leaf</tissue>
    </source>
</reference>
<feature type="non-terminal residue" evidence="2">
    <location>
        <position position="55"/>
    </location>
</feature>
<evidence type="ECO:0000313" key="3">
    <source>
        <dbReference type="Proteomes" id="UP000265520"/>
    </source>
</evidence>
<organism evidence="2 3">
    <name type="scientific">Trifolium medium</name>
    <dbReference type="NCBI Taxonomy" id="97028"/>
    <lineage>
        <taxon>Eukaryota</taxon>
        <taxon>Viridiplantae</taxon>
        <taxon>Streptophyta</taxon>
        <taxon>Embryophyta</taxon>
        <taxon>Tracheophyta</taxon>
        <taxon>Spermatophyta</taxon>
        <taxon>Magnoliopsida</taxon>
        <taxon>eudicotyledons</taxon>
        <taxon>Gunneridae</taxon>
        <taxon>Pentapetalae</taxon>
        <taxon>rosids</taxon>
        <taxon>fabids</taxon>
        <taxon>Fabales</taxon>
        <taxon>Fabaceae</taxon>
        <taxon>Papilionoideae</taxon>
        <taxon>50 kb inversion clade</taxon>
        <taxon>NPAAA clade</taxon>
        <taxon>Hologalegina</taxon>
        <taxon>IRL clade</taxon>
        <taxon>Trifolieae</taxon>
        <taxon>Trifolium</taxon>
    </lineage>
</organism>
<evidence type="ECO:0000256" key="1">
    <source>
        <dbReference type="SAM" id="MobiDB-lite"/>
    </source>
</evidence>
<sequence>MIKRDMIQCTVTTSYRPPFFDAPYSIKVTANTHPRPPQRLNPHRKRVPQLLLHPQ</sequence>
<dbReference type="EMBL" id="LXQA010350636">
    <property type="protein sequence ID" value="MCI45933.1"/>
    <property type="molecule type" value="Genomic_DNA"/>
</dbReference>
<comment type="caution">
    <text evidence="2">The sequence shown here is derived from an EMBL/GenBank/DDBJ whole genome shotgun (WGS) entry which is preliminary data.</text>
</comment>
<dbReference type="Proteomes" id="UP000265520">
    <property type="component" value="Unassembled WGS sequence"/>
</dbReference>
<proteinExistence type="predicted"/>
<feature type="region of interest" description="Disordered" evidence="1">
    <location>
        <begin position="30"/>
        <end position="55"/>
    </location>
</feature>
<protein>
    <submittedName>
        <fullName evidence="2">Uncharacterized protein</fullName>
    </submittedName>
</protein>